<reference evidence="2 6" key="3">
    <citation type="submission" date="2017-04" db="EMBL/GenBank/DDBJ databases">
        <title>Kefir bacterial isolates.</title>
        <authorList>
            <person name="Kim Y."/>
            <person name="Blasche S."/>
            <person name="Patil K.R."/>
        </authorList>
    </citation>
    <scope>NUCLEOTIDE SEQUENCE [LARGE SCALE GENOMIC DNA]</scope>
    <source>
        <strain evidence="2 6">OG2</strain>
    </source>
</reference>
<accession>A0A163B196</accession>
<name>A0A163B196_9MICO</name>
<dbReference type="InterPro" id="IPR021295">
    <property type="entry name" value="DUF2867"/>
</dbReference>
<evidence type="ECO:0000313" key="1">
    <source>
        <dbReference type="EMBL" id="KZE23211.1"/>
    </source>
</evidence>
<dbReference type="Proteomes" id="UP000386281">
    <property type="component" value="Unassembled WGS sequence"/>
</dbReference>
<sequence length="192" mass="21835">MRLPRSAYTSRHWRMHEIAPDFTVEDVWELPIRGDRDELPRVVDAIFGSAFPDEAPAVVRVLWAARWKIGALLGWDDVGGGLDERVPSLRQRLPDDLRPDADVRVDPFTLVFETEDEFAAELANRTVHTAMHLGWLPGDAGRYVCRMTVLVRPNGRLGAFYMTAIKPLRLLFVYPALLRSIGRRWEASASAR</sequence>
<dbReference type="Proteomes" id="UP000076612">
    <property type="component" value="Unassembled WGS sequence"/>
</dbReference>
<dbReference type="EMBL" id="CAACXN010000015">
    <property type="protein sequence ID" value="VEW14633.1"/>
    <property type="molecule type" value="Genomic_DNA"/>
</dbReference>
<evidence type="ECO:0000313" key="2">
    <source>
        <dbReference type="EMBL" id="PAK97005.1"/>
    </source>
</evidence>
<gene>
    <name evidence="1" type="ORF">AVW13_04845</name>
    <name evidence="2" type="ORF">B8X04_00020</name>
    <name evidence="3" type="ORF">I6G59_06490</name>
    <name evidence="4" type="ORF">NCTC12391_02782</name>
</gene>
<evidence type="ECO:0000313" key="5">
    <source>
        <dbReference type="Proteomes" id="UP000076612"/>
    </source>
</evidence>
<evidence type="ECO:0000313" key="6">
    <source>
        <dbReference type="Proteomes" id="UP000216867"/>
    </source>
</evidence>
<organism evidence="2 6">
    <name type="scientific">Brevibacterium casei</name>
    <dbReference type="NCBI Taxonomy" id="33889"/>
    <lineage>
        <taxon>Bacteria</taxon>
        <taxon>Bacillati</taxon>
        <taxon>Actinomycetota</taxon>
        <taxon>Actinomycetes</taxon>
        <taxon>Micrococcales</taxon>
        <taxon>Brevibacteriaceae</taxon>
        <taxon>Brevibacterium</taxon>
    </lineage>
</organism>
<dbReference type="EMBL" id="CP065682">
    <property type="protein sequence ID" value="QPS34951.1"/>
    <property type="molecule type" value="Genomic_DNA"/>
</dbReference>
<evidence type="ECO:0000313" key="8">
    <source>
        <dbReference type="Proteomes" id="UP000594979"/>
    </source>
</evidence>
<evidence type="ECO:0000313" key="4">
    <source>
        <dbReference type="EMBL" id="VEW14633.1"/>
    </source>
</evidence>
<reference evidence="5" key="1">
    <citation type="submission" date="2016-01" db="EMBL/GenBank/DDBJ databases">
        <title>Draft genome of Chromobacterium sp. F49.</title>
        <authorList>
            <person name="Hong K.W."/>
        </authorList>
    </citation>
    <scope>NUCLEOTIDE SEQUENCE [LARGE SCALE GENOMIC DNA]</scope>
    <source>
        <strain evidence="5">M40</strain>
    </source>
</reference>
<dbReference type="RefSeq" id="WP_009380232.1">
    <property type="nucleotide sequence ID" value="NZ_CAACXN010000015.1"/>
</dbReference>
<dbReference type="Proteomes" id="UP000216867">
    <property type="component" value="Unassembled WGS sequence"/>
</dbReference>
<evidence type="ECO:0000313" key="7">
    <source>
        <dbReference type="Proteomes" id="UP000386281"/>
    </source>
</evidence>
<dbReference type="KEGG" id="bcau:I6G59_06490"/>
<evidence type="ECO:0000313" key="3">
    <source>
        <dbReference type="EMBL" id="QPS34951.1"/>
    </source>
</evidence>
<proteinExistence type="predicted"/>
<dbReference type="STRING" id="33889.AVW13_04845"/>
<protein>
    <submittedName>
        <fullName evidence="3">DUF2867 domain-containing protein</fullName>
    </submittedName>
    <submittedName>
        <fullName evidence="4">Protein of uncharacterized function (DUF2867)</fullName>
    </submittedName>
</protein>
<reference evidence="4 7" key="4">
    <citation type="submission" date="2019-02" db="EMBL/GenBank/DDBJ databases">
        <authorList>
            <consortium name="Pathogen Informatics"/>
        </authorList>
    </citation>
    <scope>NUCLEOTIDE SEQUENCE [LARGE SCALE GENOMIC DNA]</scope>
    <source>
        <strain evidence="4 7">3012STDY7078520</strain>
    </source>
</reference>
<reference evidence="1" key="2">
    <citation type="submission" date="2016-01" db="EMBL/GenBank/DDBJ databases">
        <authorList>
            <person name="Hong K.W."/>
        </authorList>
    </citation>
    <scope>NUCLEOTIDE SEQUENCE</scope>
    <source>
        <strain evidence="1">M40</strain>
    </source>
</reference>
<dbReference type="EMBL" id="LQQR01000004">
    <property type="protein sequence ID" value="KZE23211.1"/>
    <property type="molecule type" value="Genomic_DNA"/>
</dbReference>
<dbReference type="GeneID" id="99775047"/>
<reference evidence="3 8" key="5">
    <citation type="submission" date="2020-12" db="EMBL/GenBank/DDBJ databases">
        <title>FDA dAtabase for Regulatory Grade micrObial Sequences (FDA-ARGOS): Supporting development and validation of Infectious Disease Dx tests.</title>
        <authorList>
            <person name="Sproer C."/>
            <person name="Gronow S."/>
            <person name="Severitt S."/>
            <person name="Schroder I."/>
            <person name="Tallon L."/>
            <person name="Sadzewicz L."/>
            <person name="Zhao X."/>
            <person name="Boylan J."/>
            <person name="Ott S."/>
            <person name="Bowen H."/>
            <person name="Vavikolanu K."/>
            <person name="Mehta A."/>
            <person name="Aluvathingal J."/>
            <person name="Nadendla S."/>
            <person name="Lowell S."/>
            <person name="Myers T."/>
            <person name="Yan Y."/>
            <person name="Sichtig H."/>
        </authorList>
    </citation>
    <scope>NUCLEOTIDE SEQUENCE [LARGE SCALE GENOMIC DNA]</scope>
    <source>
        <strain evidence="3 8">FDAARGOS_902</strain>
    </source>
</reference>
<dbReference type="EMBL" id="NCWY01000001">
    <property type="protein sequence ID" value="PAK97005.1"/>
    <property type="molecule type" value="Genomic_DNA"/>
</dbReference>
<dbReference type="Proteomes" id="UP000594979">
    <property type="component" value="Chromosome"/>
</dbReference>
<dbReference type="Pfam" id="PF11066">
    <property type="entry name" value="DUF2867"/>
    <property type="match status" value="1"/>
</dbReference>
<dbReference type="AlphaFoldDB" id="A0A163B196"/>